<dbReference type="EMBL" id="BNJQ01000024">
    <property type="protein sequence ID" value="GHP09255.1"/>
    <property type="molecule type" value="Genomic_DNA"/>
</dbReference>
<dbReference type="Proteomes" id="UP000660262">
    <property type="component" value="Unassembled WGS sequence"/>
</dbReference>
<feature type="compositionally biased region" description="Basic and acidic residues" evidence="1">
    <location>
        <begin position="341"/>
        <end position="353"/>
    </location>
</feature>
<sequence length="763" mass="81540">MPVTPAAGVSSNKRRRSSSSYPPLDVNGRGPLDHMFRRHAQSPNQPQSPHQSGGKSIVDLTSSQPGAGGTGASSSQDASTLPSLSQQQIKELNLLQTTHSPLAAPPVVRAVDRGEISAYQATALGTWLELGRTLAAQAEKNMRANQNKQNAYAYANDDDVGIYVDIAESLVLSGVALPQLTPGYETLVAMVRKYGGAPLGHRAISAMRHAHRLQPPTTAPANLLGTVAVDERAWAPVDAAKRAEGRMGVNQNMADEEALLADENDAGLMELMKMRTNDSFAHQNHQHVGGKRKGRGISDEWQALCDHMKFVRCWLEGFCACAMKERRRSMTPSQEKRKKITKESAAKSAMNEKRAAAMALLDEDDSSDSDVEGENFSKKQTTVQAVPREDGIGVIDEAQLHQNMIVHTRIAGRLMWLEHTTNVLGDDLACRAKAACVRREAAGGEAAGRQEADKVLSSSGWRRLLMAGETFKIGAYCIDALLEEAVDVLIMSSTVDHDTTMAEAERLIGRCADAEAAGAAPARVAAGRMQASLLVERIHAAEAAHHVAESLLRSLLESYALDETCARFARFGGGGAHSRSAAAASKNYRRKADGQLANALVARTRARGEEEEEAAHLCIAALDALLPQQRVRVAYAALLLRASLNRAREAAATTVVAAVETSSAQSGCGGGGVVAETLDTMVDGVLLADALRYIAVDANMLMKSIPPPVVVALVCGWVEASLVLGTDTGARDAWDAAESALKAHATDACSHDRMRAIRLMLQL</sequence>
<organism evidence="2 3">
    <name type="scientific">Pycnococcus provasolii</name>
    <dbReference type="NCBI Taxonomy" id="41880"/>
    <lineage>
        <taxon>Eukaryota</taxon>
        <taxon>Viridiplantae</taxon>
        <taxon>Chlorophyta</taxon>
        <taxon>Pseudoscourfieldiophyceae</taxon>
        <taxon>Pseudoscourfieldiales</taxon>
        <taxon>Pycnococcaceae</taxon>
        <taxon>Pycnococcus</taxon>
    </lineage>
</organism>
<proteinExistence type="predicted"/>
<evidence type="ECO:0000313" key="3">
    <source>
        <dbReference type="Proteomes" id="UP000660262"/>
    </source>
</evidence>
<gene>
    <name evidence="2" type="ORF">PPROV_000799200</name>
</gene>
<feature type="region of interest" description="Disordered" evidence="1">
    <location>
        <begin position="363"/>
        <end position="382"/>
    </location>
</feature>
<feature type="compositionally biased region" description="Low complexity" evidence="1">
    <location>
        <begin position="41"/>
        <end position="52"/>
    </location>
</feature>
<feature type="compositionally biased region" description="Polar residues" evidence="1">
    <location>
        <begin position="72"/>
        <end position="85"/>
    </location>
</feature>
<protein>
    <submittedName>
        <fullName evidence="2">Uncharacterized protein</fullName>
    </submittedName>
</protein>
<feature type="region of interest" description="Disordered" evidence="1">
    <location>
        <begin position="1"/>
        <end position="85"/>
    </location>
</feature>
<comment type="caution">
    <text evidence="2">The sequence shown here is derived from an EMBL/GenBank/DDBJ whole genome shotgun (WGS) entry which is preliminary data.</text>
</comment>
<keyword evidence="3" id="KW-1185">Reference proteome</keyword>
<accession>A0A830HRF4</accession>
<dbReference type="AlphaFoldDB" id="A0A830HRF4"/>
<feature type="compositionally biased region" description="Acidic residues" evidence="1">
    <location>
        <begin position="363"/>
        <end position="373"/>
    </location>
</feature>
<name>A0A830HRF4_9CHLO</name>
<reference evidence="2" key="1">
    <citation type="submission" date="2020-10" db="EMBL/GenBank/DDBJ databases">
        <title>Unveiling of a novel bifunctional photoreceptor, Dualchrome1, isolated from a cosmopolitan green alga.</title>
        <authorList>
            <person name="Suzuki S."/>
            <person name="Kawachi M."/>
        </authorList>
    </citation>
    <scope>NUCLEOTIDE SEQUENCE</scope>
    <source>
        <strain evidence="2">NIES 2893</strain>
    </source>
</reference>
<evidence type="ECO:0000313" key="2">
    <source>
        <dbReference type="EMBL" id="GHP09255.1"/>
    </source>
</evidence>
<feature type="region of interest" description="Disordered" evidence="1">
    <location>
        <begin position="328"/>
        <end position="353"/>
    </location>
</feature>
<evidence type="ECO:0000256" key="1">
    <source>
        <dbReference type="SAM" id="MobiDB-lite"/>
    </source>
</evidence>